<protein>
    <submittedName>
        <fullName evidence="3">Uncharacterized protein</fullName>
    </submittedName>
</protein>
<dbReference type="CDD" id="cd12967">
    <property type="entry name" value="CBM_SusE-F_like_u1"/>
    <property type="match status" value="1"/>
</dbReference>
<name>A0A1M6SUQ8_XYLRU</name>
<dbReference type="Gene3D" id="2.60.40.3620">
    <property type="match status" value="3"/>
</dbReference>
<dbReference type="PROSITE" id="PS51257">
    <property type="entry name" value="PROKAR_LIPOPROTEIN"/>
    <property type="match status" value="1"/>
</dbReference>
<dbReference type="RefSeq" id="WP_073205621.1">
    <property type="nucleotide sequence ID" value="NZ_FRBD01000004.1"/>
</dbReference>
<dbReference type="Proteomes" id="UP000184130">
    <property type="component" value="Unassembled WGS sequence"/>
</dbReference>
<evidence type="ECO:0000259" key="2">
    <source>
        <dbReference type="Pfam" id="PF26120"/>
    </source>
</evidence>
<dbReference type="InterPro" id="IPR058976">
    <property type="entry name" value="CBM_1st_SusF"/>
</dbReference>
<evidence type="ECO:0000259" key="1">
    <source>
        <dbReference type="Pfam" id="PF17142"/>
    </source>
</evidence>
<reference evidence="3 4" key="1">
    <citation type="submission" date="2016-11" db="EMBL/GenBank/DDBJ databases">
        <authorList>
            <person name="Jaros S."/>
            <person name="Januszkiewicz K."/>
            <person name="Wedrychowicz H."/>
        </authorList>
    </citation>
    <scope>NUCLEOTIDE SEQUENCE [LARGE SCALE GENOMIC DNA]</scope>
    <source>
        <strain evidence="3 4">KHT3</strain>
    </source>
</reference>
<dbReference type="CDD" id="cd12964">
    <property type="entry name" value="CBM-Fa"/>
    <property type="match status" value="1"/>
</dbReference>
<gene>
    <name evidence="3" type="ORF">SAMN05216463_10450</name>
</gene>
<dbReference type="AlphaFoldDB" id="A0A1M6SUQ8"/>
<feature type="domain" description="Outer membrane protein SusF N-terminal" evidence="1">
    <location>
        <begin position="18"/>
        <end position="133"/>
    </location>
</feature>
<proteinExistence type="predicted"/>
<accession>A0A1M6SUQ8</accession>
<feature type="domain" description="SusF first starch specific CBM" evidence="2">
    <location>
        <begin position="156"/>
        <end position="268"/>
    </location>
</feature>
<dbReference type="OrthoDB" id="975117at2"/>
<organism evidence="3 4">
    <name type="scientific">Xylanibacter ruminicola</name>
    <name type="common">Prevotella ruminicola</name>
    <dbReference type="NCBI Taxonomy" id="839"/>
    <lineage>
        <taxon>Bacteria</taxon>
        <taxon>Pseudomonadati</taxon>
        <taxon>Bacteroidota</taxon>
        <taxon>Bacteroidia</taxon>
        <taxon>Bacteroidales</taxon>
        <taxon>Prevotellaceae</taxon>
        <taxon>Xylanibacter</taxon>
    </lineage>
</organism>
<dbReference type="InterPro" id="IPR033408">
    <property type="entry name" value="SusF_N"/>
</dbReference>
<dbReference type="Pfam" id="PF17142">
    <property type="entry name" value="SusF_N"/>
    <property type="match status" value="1"/>
</dbReference>
<evidence type="ECO:0000313" key="4">
    <source>
        <dbReference type="Proteomes" id="UP000184130"/>
    </source>
</evidence>
<sequence>MIKKILFGIAFVASVVACTDDYKDWASPQVIAQPDQVSFGKGSISTVDVIKFADFAEDQTTVKVCGITAPTTTDASFVREDRYVITLGGKTFDLAADGTISKDDFVNYVYATYGKAPSERAFDATVSTWFSNGSTTVKTTSDVFQVKALPVAPFIDEAYYITGDFAGWNKEGALALTHLGDGNVYDNPEFQIVLKTTAANQYWKIIPKNNYEGDFWKTGEDGVVGVAVDGDTSMEGLLTTDNPQAGKIEEEGIYRITINMMEYTYKIEKLNFTEYIYVPGNAQGWAPASAAALHSPNFDGIYTGYVYLDGGFKFTKERSWDGGEYNWSNFIEVPDFLNNGAGTDTNIYCDDPGLYYLTVDAASGKITGEKINNMNLVGDFNGWNNADDAMQMTWDAANLCYTITGVAVTANGWKFTANNAWDINLGSNDSVEPSTILNDLVGGGKNIGVAGSTIKLYPCRTNSDKIYCTVE</sequence>
<dbReference type="EMBL" id="FRBD01000004">
    <property type="protein sequence ID" value="SHK48435.1"/>
    <property type="molecule type" value="Genomic_DNA"/>
</dbReference>
<evidence type="ECO:0000313" key="3">
    <source>
        <dbReference type="EMBL" id="SHK48435.1"/>
    </source>
</evidence>
<dbReference type="Pfam" id="PF26120">
    <property type="entry name" value="CBM_1st_SusF"/>
    <property type="match status" value="1"/>
</dbReference>